<dbReference type="RefSeq" id="XP_028860694.1">
    <property type="nucleotide sequence ID" value="XM_029003957.1"/>
</dbReference>
<comment type="similarity">
    <text evidence="2">Belongs to the actin family.</text>
</comment>
<evidence type="ECO:0000256" key="2">
    <source>
        <dbReference type="RuleBase" id="RU000487"/>
    </source>
</evidence>
<accession>A0A1A8VT84</accession>
<dbReference type="EMBL" id="LT594628">
    <property type="protein sequence ID" value="SBT87762.1"/>
    <property type="molecule type" value="Genomic_DNA"/>
</dbReference>
<reference evidence="5" key="1">
    <citation type="submission" date="2016-05" db="EMBL/GenBank/DDBJ databases">
        <authorList>
            <person name="Naeem Raeece"/>
        </authorList>
    </citation>
    <scope>NUCLEOTIDE SEQUENCE [LARGE SCALE GENOMIC DNA]</scope>
</reference>
<dbReference type="OMA" id="SNVCINV"/>
<dbReference type="AlphaFoldDB" id="A0A1A8VT84"/>
<dbReference type="KEGG" id="pmal:PMUG01_07022300"/>
<evidence type="ECO:0000313" key="6">
    <source>
        <dbReference type="Proteomes" id="UP000219813"/>
    </source>
</evidence>
<dbReference type="SMART" id="SM00268">
    <property type="entry name" value="ACTIN"/>
    <property type="match status" value="1"/>
</dbReference>
<dbReference type="Gene3D" id="3.90.640.10">
    <property type="entry name" value="Actin, Chain A, domain 4"/>
    <property type="match status" value="1"/>
</dbReference>
<dbReference type="InterPro" id="IPR004000">
    <property type="entry name" value="Actin"/>
</dbReference>
<dbReference type="OrthoDB" id="421448at2759"/>
<keyword evidence="6" id="KW-1185">Reference proteome</keyword>
<protein>
    <submittedName>
        <fullName evidence="3 4">Actin-like protein, putative</fullName>
    </submittedName>
</protein>
<dbReference type="InterPro" id="IPR043129">
    <property type="entry name" value="ATPase_NBD"/>
</dbReference>
<comment type="catalytic activity">
    <reaction evidence="1">
        <text>ATP + H2O = ADP + phosphate + H(+)</text>
        <dbReference type="Rhea" id="RHEA:13065"/>
        <dbReference type="ChEBI" id="CHEBI:15377"/>
        <dbReference type="ChEBI" id="CHEBI:15378"/>
        <dbReference type="ChEBI" id="CHEBI:30616"/>
        <dbReference type="ChEBI" id="CHEBI:43474"/>
        <dbReference type="ChEBI" id="CHEBI:456216"/>
    </reaction>
</comment>
<evidence type="ECO:0000313" key="3">
    <source>
        <dbReference type="EMBL" id="SBS83681.1"/>
    </source>
</evidence>
<evidence type="ECO:0000313" key="5">
    <source>
        <dbReference type="Proteomes" id="UP000078597"/>
    </source>
</evidence>
<proteinExistence type="inferred from homology"/>
<dbReference type="EMBL" id="FLQW01000405">
    <property type="protein sequence ID" value="SBS83681.1"/>
    <property type="molecule type" value="Genomic_DNA"/>
</dbReference>
<name>A0A1A8VT84_PLAMA</name>
<sequence length="581" mass="67906">MNNEIDEEKILNYSPITKSLYMKLNNPIGPHLNVEHSVPSSEKKKKLNHRLSFSSFSNTTCSDILKLNNYLRIENNILLLTLNNYSFKVGLVNKLDYKLQSLRLPQMEIVEPWRELGYDYPPYKNYDIIEESIYHSFSNIYKINLKNKDLFIPFSSRNSMNDFATIGDILFDTFQVHSIAFKEPSFVSSLIILDELKKKVCASFYKDDNKENPMSYTCRVGCINRGEAEEQVDFTGEGQIYRGEDNQVRSSTDEEVNCCGGDNQVRYAIGEGVKYAEERQTECKSYEEKTCAGKKKDGDKKYSSEWISELKELNLFNFIAVIVNIGSTKCSCTPIINGIPLPDLTNIYYIGGYDIDNQILDEMKKNEMHQKDVSIDIAKVAKDKRVFTPKNKEECAYLSLLYNRNPKNYLINSFELNFNKIFASAVNSTEIFFSQYHLETYLKTESYKNLHKYDLNFNFIFTQTTLPSQIYKTIQACPIDYRKELFRNIYITGGTSIIRGFRERLQNELYELLKNQNFYNKTVINVHVLKRKLLQKYAIYSGAHYFLEHFNYYNYNVTKQDYEEYGESILEKFSLQGKLLY</sequence>
<reference evidence="3" key="2">
    <citation type="submission" date="2016-05" db="EMBL/GenBank/DDBJ databases">
        <authorList>
            <person name="Lavstsen T."/>
            <person name="Jespersen J.S."/>
        </authorList>
    </citation>
    <scope>NUCLEOTIDE SEQUENCE [LARGE SCALE GENOMIC DNA]</scope>
</reference>
<dbReference type="VEuPathDB" id="PlasmoDB:PmUG01_07022300"/>
<evidence type="ECO:0000313" key="4">
    <source>
        <dbReference type="EMBL" id="SBT87762.1"/>
    </source>
</evidence>
<dbReference type="PANTHER" id="PTHR11937">
    <property type="entry name" value="ACTIN"/>
    <property type="match status" value="1"/>
</dbReference>
<gene>
    <name evidence="4" type="primary">ALP5a</name>
    <name evidence="3" type="ORF">PMALA_007580</name>
    <name evidence="4" type="ORF">PMUG01_07022300</name>
</gene>
<dbReference type="Proteomes" id="UP000078597">
    <property type="component" value="Unassembled WGS sequence"/>
</dbReference>
<reference evidence="4 6" key="3">
    <citation type="submission" date="2016-06" db="EMBL/GenBank/DDBJ databases">
        <authorList>
            <consortium name="Pathogen Informatics"/>
        </authorList>
    </citation>
    <scope>NUCLEOTIDE SEQUENCE [LARGE SCALE GENOMIC DNA]</scope>
</reference>
<dbReference type="Gene3D" id="3.30.420.40">
    <property type="match status" value="2"/>
</dbReference>
<dbReference type="Pfam" id="PF00022">
    <property type="entry name" value="Actin"/>
    <property type="match status" value="1"/>
</dbReference>
<dbReference type="Proteomes" id="UP000219813">
    <property type="component" value="Chromosome 7"/>
</dbReference>
<organism evidence="3 5">
    <name type="scientific">Plasmodium malariae</name>
    <dbReference type="NCBI Taxonomy" id="5858"/>
    <lineage>
        <taxon>Eukaryota</taxon>
        <taxon>Sar</taxon>
        <taxon>Alveolata</taxon>
        <taxon>Apicomplexa</taxon>
        <taxon>Aconoidasida</taxon>
        <taxon>Haemosporida</taxon>
        <taxon>Plasmodiidae</taxon>
        <taxon>Plasmodium</taxon>
        <taxon>Plasmodium (Plasmodium)</taxon>
    </lineage>
</organism>
<dbReference type="SUPFAM" id="SSF53067">
    <property type="entry name" value="Actin-like ATPase domain"/>
    <property type="match status" value="1"/>
</dbReference>
<evidence type="ECO:0000256" key="1">
    <source>
        <dbReference type="ARBA" id="ARBA00049360"/>
    </source>
</evidence>
<dbReference type="GeneID" id="39867787"/>